<keyword evidence="1" id="KW-1133">Transmembrane helix</keyword>
<dbReference type="EMBL" id="JPEP01000001">
    <property type="protein sequence ID" value="KEY19965.1"/>
    <property type="molecule type" value="Genomic_DNA"/>
</dbReference>
<dbReference type="Proteomes" id="UP000028349">
    <property type="component" value="Unassembled WGS sequence"/>
</dbReference>
<evidence type="ECO:0000313" key="2">
    <source>
        <dbReference type="EMBL" id="KEY19965.1"/>
    </source>
</evidence>
<evidence type="ECO:0000313" key="3">
    <source>
        <dbReference type="Proteomes" id="UP000028349"/>
    </source>
</evidence>
<feature type="transmembrane region" description="Helical" evidence="1">
    <location>
        <begin position="61"/>
        <end position="80"/>
    </location>
</feature>
<reference evidence="2 3" key="1">
    <citation type="submission" date="2014-07" db="EMBL/GenBank/DDBJ databases">
        <authorList>
            <person name="Pisani N.G."/>
            <person name="Newman J.D."/>
        </authorList>
    </citation>
    <scope>NUCLEOTIDE SEQUENCE [LARGE SCALE GENOMIC DNA]</scope>
    <source>
        <strain evidence="2 3">LMG 24720</strain>
    </source>
</reference>
<evidence type="ECO:0000256" key="1">
    <source>
        <dbReference type="SAM" id="Phobius"/>
    </source>
</evidence>
<feature type="transmembrane region" description="Helical" evidence="1">
    <location>
        <begin position="36"/>
        <end position="55"/>
    </location>
</feature>
<gene>
    <name evidence="2" type="ORF">HY04_01710</name>
</gene>
<evidence type="ECO:0008006" key="4">
    <source>
        <dbReference type="Google" id="ProtNLM"/>
    </source>
</evidence>
<accession>A0ABR4U187</accession>
<feature type="transmembrane region" description="Helical" evidence="1">
    <location>
        <begin position="6"/>
        <end position="24"/>
    </location>
</feature>
<keyword evidence="3" id="KW-1185">Reference proteome</keyword>
<comment type="caution">
    <text evidence="2">The sequence shown here is derived from an EMBL/GenBank/DDBJ whole genome shotgun (WGS) entry which is preliminary data.</text>
</comment>
<keyword evidence="1" id="KW-0812">Transmembrane</keyword>
<keyword evidence="1" id="KW-0472">Membrane</keyword>
<organism evidence="2 3">
    <name type="scientific">Kaistella antarctica</name>
    <dbReference type="NCBI Taxonomy" id="266748"/>
    <lineage>
        <taxon>Bacteria</taxon>
        <taxon>Pseudomonadati</taxon>
        <taxon>Bacteroidota</taxon>
        <taxon>Flavobacteriia</taxon>
        <taxon>Flavobacteriales</taxon>
        <taxon>Weeksellaceae</taxon>
        <taxon>Chryseobacterium group</taxon>
        <taxon>Kaistella</taxon>
    </lineage>
</organism>
<name>A0ABR4U187_9FLAO</name>
<sequence>MNIVNIVLLLLSASLLNVILFYFFKKYLMKTENPAMLFLVINIFKDIIWVGYWIINLETNQTNFLFLIGIFLVTSFALYFKVIRFLNRS</sequence>
<protein>
    <recommendedName>
        <fullName evidence="4">PQ-loop repeat-containing protein</fullName>
    </recommendedName>
</protein>
<proteinExistence type="predicted"/>